<organism evidence="2">
    <name type="scientific">Oryza barthii</name>
    <dbReference type="NCBI Taxonomy" id="65489"/>
    <lineage>
        <taxon>Eukaryota</taxon>
        <taxon>Viridiplantae</taxon>
        <taxon>Streptophyta</taxon>
        <taxon>Embryophyta</taxon>
        <taxon>Tracheophyta</taxon>
        <taxon>Spermatophyta</taxon>
        <taxon>Magnoliopsida</taxon>
        <taxon>Liliopsida</taxon>
        <taxon>Poales</taxon>
        <taxon>Poaceae</taxon>
        <taxon>BOP clade</taxon>
        <taxon>Oryzoideae</taxon>
        <taxon>Oryzeae</taxon>
        <taxon>Oryzinae</taxon>
        <taxon>Oryza</taxon>
    </lineage>
</organism>
<dbReference type="HOGENOM" id="CLU_175976_0_0_1"/>
<evidence type="ECO:0000313" key="2">
    <source>
        <dbReference type="EnsemblPlants" id="OBART11G18850.1"/>
    </source>
</evidence>
<protein>
    <submittedName>
        <fullName evidence="2">Uncharacterized protein</fullName>
    </submittedName>
</protein>
<accession>A0A0D3HNN4</accession>
<reference evidence="2" key="2">
    <citation type="submission" date="2015-03" db="UniProtKB">
        <authorList>
            <consortium name="EnsemblPlants"/>
        </authorList>
    </citation>
    <scope>IDENTIFICATION</scope>
</reference>
<name>A0A0D3HNN4_9ORYZ</name>
<dbReference type="AlphaFoldDB" id="A0A0D3HNN4"/>
<dbReference type="PaxDb" id="65489-OBART11G18850.1"/>
<keyword evidence="3" id="KW-1185">Reference proteome</keyword>
<dbReference type="Gramene" id="OBART11G18850.1">
    <property type="protein sequence ID" value="OBART11G18850.1"/>
    <property type="gene ID" value="OBART11G18850"/>
</dbReference>
<reference evidence="2" key="1">
    <citation type="journal article" date="2009" name="Rice">
        <title>De Novo Next Generation Sequencing of Plant Genomes.</title>
        <authorList>
            <person name="Rounsley S."/>
            <person name="Marri P.R."/>
            <person name="Yu Y."/>
            <person name="He R."/>
            <person name="Sisneros N."/>
            <person name="Goicoechea J.L."/>
            <person name="Lee S.J."/>
            <person name="Angelova A."/>
            <person name="Kudrna D."/>
            <person name="Luo M."/>
            <person name="Affourtit J."/>
            <person name="Desany B."/>
            <person name="Knight J."/>
            <person name="Niazi F."/>
            <person name="Egholm M."/>
            <person name="Wing R.A."/>
        </authorList>
    </citation>
    <scope>NUCLEOTIDE SEQUENCE [LARGE SCALE GENOMIC DNA]</scope>
    <source>
        <strain evidence="2">cv. IRGC 105608</strain>
    </source>
</reference>
<evidence type="ECO:0000256" key="1">
    <source>
        <dbReference type="SAM" id="MobiDB-lite"/>
    </source>
</evidence>
<dbReference type="EnsemblPlants" id="OBART11G18850.1">
    <property type="protein sequence ID" value="OBART11G18850.1"/>
    <property type="gene ID" value="OBART11G18850"/>
</dbReference>
<sequence>MRQSRSCLSCKLGNDDPQQTSWQRDEGWEVKTGFHLGTGVDNILNVVSLVEGFAQKVSAPLEDVGWFWRPRAFCCLKLLASGKLGNDDLCEVSLVAFFSFSV</sequence>
<proteinExistence type="predicted"/>
<evidence type="ECO:0000313" key="3">
    <source>
        <dbReference type="Proteomes" id="UP000026960"/>
    </source>
</evidence>
<feature type="region of interest" description="Disordered" evidence="1">
    <location>
        <begin position="1"/>
        <end position="21"/>
    </location>
</feature>
<dbReference type="Proteomes" id="UP000026960">
    <property type="component" value="Chromosome 11"/>
</dbReference>